<dbReference type="InterPro" id="IPR036505">
    <property type="entry name" value="Amidase/PGRP_sf"/>
</dbReference>
<accession>A0ABV1SBU5</accession>
<comment type="caution">
    <text evidence="1">The sequence shown here is derived from an EMBL/GenBank/DDBJ whole genome shotgun (WGS) entry which is preliminary data.</text>
</comment>
<keyword evidence="2" id="KW-1185">Reference proteome</keyword>
<organism evidence="1 2">
    <name type="scientific">Bacillus altitudinis</name>
    <dbReference type="NCBI Taxonomy" id="293387"/>
    <lineage>
        <taxon>Bacteria</taxon>
        <taxon>Bacillati</taxon>
        <taxon>Bacillota</taxon>
        <taxon>Bacilli</taxon>
        <taxon>Bacillales</taxon>
        <taxon>Bacillaceae</taxon>
        <taxon>Bacillus</taxon>
    </lineage>
</organism>
<dbReference type="Gene3D" id="3.40.80.10">
    <property type="entry name" value="Peptidoglycan recognition protein-like"/>
    <property type="match status" value="1"/>
</dbReference>
<name>A0ABV1SBU5_BACAB</name>
<proteinExistence type="predicted"/>
<dbReference type="RefSeq" id="WP_171465389.1">
    <property type="nucleotide sequence ID" value="NZ_JBEOME010000019.1"/>
</dbReference>
<reference evidence="1 2" key="1">
    <citation type="submission" date="2024-06" db="EMBL/GenBank/DDBJ databases">
        <title>Construction of an artificial bacterial consortium using nitrogen cycle bacteria from Cuatro Cienegas Basin and a mangrove forest.</title>
        <authorList>
            <person name="Aguilera-Najera D."/>
            <person name="Marquez-Cianci L."/>
            <person name="Martinez-Perez E."/>
            <person name="Rosas-Barrera M."/>
            <person name="Rodriguez-Cruz U.E."/>
            <person name="Tapia-Lopez R."/>
            <person name="Eguiarte L.E."/>
            <person name="Souza-Saldivar V."/>
        </authorList>
    </citation>
    <scope>NUCLEOTIDE SEQUENCE [LARGE SCALE GENOMIC DNA]</scope>
    <source>
        <strain evidence="1 2">S14-15</strain>
    </source>
</reference>
<dbReference type="Proteomes" id="UP001467674">
    <property type="component" value="Unassembled WGS sequence"/>
</dbReference>
<protein>
    <recommendedName>
        <fullName evidence="3">Cell wall hydrolase</fullName>
    </recommendedName>
</protein>
<evidence type="ECO:0000313" key="2">
    <source>
        <dbReference type="Proteomes" id="UP001467674"/>
    </source>
</evidence>
<dbReference type="EMBL" id="JBEOME010000019">
    <property type="protein sequence ID" value="MER3123594.1"/>
    <property type="molecule type" value="Genomic_DNA"/>
</dbReference>
<evidence type="ECO:0008006" key="3">
    <source>
        <dbReference type="Google" id="ProtNLM"/>
    </source>
</evidence>
<evidence type="ECO:0000313" key="1">
    <source>
        <dbReference type="EMBL" id="MER3123594.1"/>
    </source>
</evidence>
<sequence>MNITQSLLTPNKYSRPQTALKSVKAVVIHWVANPGSSAEGNRNFFNNRKSGTSGFGSAHYIVEGTKVIQCLPSCSYKLA</sequence>
<gene>
    <name evidence="1" type="ORF">ABQG71_20760</name>
</gene>
<dbReference type="SUPFAM" id="SSF55846">
    <property type="entry name" value="N-acetylmuramoyl-L-alanine amidase-like"/>
    <property type="match status" value="1"/>
</dbReference>